<keyword evidence="5 6" id="KW-0472">Membrane</keyword>
<feature type="transmembrane region" description="Helical" evidence="6">
    <location>
        <begin position="253"/>
        <end position="280"/>
    </location>
</feature>
<sequence>MTSPLSAPITSSKRLKIEIGVVAVIAIFLIVIFPLLNAWGMVSNFHVSLWGKYLCYALLAISVDLLWGYTGLLSLGQALFFSLGGYMMGMHLMLMIGELGKYAEAGKNPNGLPDFMIFLGYTTLPDFWKPFFSFGFSMAMVVLIPGLVAYVFGFLAFRSRIKGVYFSILTQALTYCASLMFFQNNLLMGGNNGFTDFKRILGHTFADPATYRWLYIATAITLVLVYVGCRVLSRTKFGMVQQAIRDGENRVLFSGYAAAHFKLFVFVLAALIASVAGALFVPQAGIINPEEMKPEKSLEAVVWVAVGGRATLAGPIIGAISINALKSWATRAFPDSWLLILGGLFIIVVLFLPGGIVSIPGKISAFYKARFSKKS</sequence>
<dbReference type="CDD" id="cd06581">
    <property type="entry name" value="TM_PBP1_LivM_like"/>
    <property type="match status" value="1"/>
</dbReference>
<organism evidence="7 8">
    <name type="scientific">Nibricoccus aquaticus</name>
    <dbReference type="NCBI Taxonomy" id="2576891"/>
    <lineage>
        <taxon>Bacteria</taxon>
        <taxon>Pseudomonadati</taxon>
        <taxon>Verrucomicrobiota</taxon>
        <taxon>Opitutia</taxon>
        <taxon>Opitutales</taxon>
        <taxon>Opitutaceae</taxon>
        <taxon>Nibricoccus</taxon>
    </lineage>
</organism>
<reference evidence="7 8" key="1">
    <citation type="submission" date="2017-09" db="EMBL/GenBank/DDBJ databases">
        <title>Complete genome sequence of Verrucomicrobial strain HZ-65, isolated from freshwater.</title>
        <authorList>
            <person name="Choi A."/>
        </authorList>
    </citation>
    <scope>NUCLEOTIDE SEQUENCE [LARGE SCALE GENOMIC DNA]</scope>
    <source>
        <strain evidence="7 8">HZ-65</strain>
    </source>
</reference>
<evidence type="ECO:0000256" key="2">
    <source>
        <dbReference type="ARBA" id="ARBA00022475"/>
    </source>
</evidence>
<feature type="transmembrane region" description="Helical" evidence="6">
    <location>
        <begin position="53"/>
        <end position="72"/>
    </location>
</feature>
<feature type="transmembrane region" description="Helical" evidence="6">
    <location>
        <begin position="164"/>
        <end position="182"/>
    </location>
</feature>
<evidence type="ECO:0000256" key="1">
    <source>
        <dbReference type="ARBA" id="ARBA00004651"/>
    </source>
</evidence>
<dbReference type="PANTHER" id="PTHR30482">
    <property type="entry name" value="HIGH-AFFINITY BRANCHED-CHAIN AMINO ACID TRANSPORT SYSTEM PERMEASE"/>
    <property type="match status" value="1"/>
</dbReference>
<dbReference type="EMBL" id="CP023344">
    <property type="protein sequence ID" value="ATC65081.1"/>
    <property type="molecule type" value="Genomic_DNA"/>
</dbReference>
<proteinExistence type="predicted"/>
<dbReference type="NCBIfam" id="TIGR03408">
    <property type="entry name" value="urea_trans_UrtC"/>
    <property type="match status" value="1"/>
</dbReference>
<evidence type="ECO:0000313" key="7">
    <source>
        <dbReference type="EMBL" id="ATC65081.1"/>
    </source>
</evidence>
<accession>A0A290QL17</accession>
<evidence type="ECO:0000256" key="6">
    <source>
        <dbReference type="SAM" id="Phobius"/>
    </source>
</evidence>
<feature type="transmembrane region" description="Helical" evidence="6">
    <location>
        <begin position="337"/>
        <end position="359"/>
    </location>
</feature>
<keyword evidence="8" id="KW-1185">Reference proteome</keyword>
<feature type="transmembrane region" description="Helical" evidence="6">
    <location>
        <begin position="134"/>
        <end position="157"/>
    </location>
</feature>
<gene>
    <name evidence="7" type="primary">urtC</name>
    <name evidence="7" type="ORF">CMV30_14575</name>
</gene>
<name>A0A290QL17_9BACT</name>
<dbReference type="AlphaFoldDB" id="A0A290QL17"/>
<dbReference type="InterPro" id="IPR043428">
    <property type="entry name" value="LivM-like"/>
</dbReference>
<dbReference type="Pfam" id="PF02653">
    <property type="entry name" value="BPD_transp_2"/>
    <property type="match status" value="1"/>
</dbReference>
<feature type="transmembrane region" description="Helical" evidence="6">
    <location>
        <begin position="20"/>
        <end position="41"/>
    </location>
</feature>
<feature type="transmembrane region" description="Helical" evidence="6">
    <location>
        <begin position="78"/>
        <end position="99"/>
    </location>
</feature>
<dbReference type="InterPro" id="IPR017778">
    <property type="entry name" value="ABC_transptr_urea_perm_UrtC"/>
</dbReference>
<evidence type="ECO:0000256" key="4">
    <source>
        <dbReference type="ARBA" id="ARBA00022989"/>
    </source>
</evidence>
<evidence type="ECO:0000256" key="5">
    <source>
        <dbReference type="ARBA" id="ARBA00023136"/>
    </source>
</evidence>
<dbReference type="KEGG" id="vbh:CMV30_14575"/>
<dbReference type="InterPro" id="IPR001851">
    <property type="entry name" value="ABC_transp_permease"/>
</dbReference>
<dbReference type="Proteomes" id="UP000217265">
    <property type="component" value="Chromosome"/>
</dbReference>
<evidence type="ECO:0000313" key="8">
    <source>
        <dbReference type="Proteomes" id="UP000217265"/>
    </source>
</evidence>
<keyword evidence="3 6" id="KW-0812">Transmembrane</keyword>
<dbReference type="RefSeq" id="WP_096056712.1">
    <property type="nucleotide sequence ID" value="NZ_CP023344.1"/>
</dbReference>
<comment type="subcellular location">
    <subcellularLocation>
        <location evidence="1">Cell membrane</location>
        <topology evidence="1">Multi-pass membrane protein</topology>
    </subcellularLocation>
</comment>
<protein>
    <submittedName>
        <fullName evidence="7">Urea ABC transporter permease subunit UrtC</fullName>
    </submittedName>
</protein>
<keyword evidence="4 6" id="KW-1133">Transmembrane helix</keyword>
<dbReference type="GO" id="GO:0015658">
    <property type="term" value="F:branched-chain amino acid transmembrane transporter activity"/>
    <property type="evidence" value="ECO:0007669"/>
    <property type="project" value="InterPro"/>
</dbReference>
<keyword evidence="2" id="KW-1003">Cell membrane</keyword>
<feature type="transmembrane region" description="Helical" evidence="6">
    <location>
        <begin position="300"/>
        <end position="325"/>
    </location>
</feature>
<dbReference type="GO" id="GO:0005886">
    <property type="term" value="C:plasma membrane"/>
    <property type="evidence" value="ECO:0007669"/>
    <property type="project" value="UniProtKB-SubCell"/>
</dbReference>
<evidence type="ECO:0000256" key="3">
    <source>
        <dbReference type="ARBA" id="ARBA00022692"/>
    </source>
</evidence>
<feature type="transmembrane region" description="Helical" evidence="6">
    <location>
        <begin position="213"/>
        <end position="232"/>
    </location>
</feature>
<dbReference type="OrthoDB" id="9789927at2"/>
<dbReference type="PANTHER" id="PTHR30482:SF4">
    <property type="entry name" value="SLR1201 PROTEIN"/>
    <property type="match status" value="1"/>
</dbReference>